<proteinExistence type="predicted"/>
<dbReference type="SUPFAM" id="SSF51215">
    <property type="entry name" value="Regulatory protein AraC"/>
    <property type="match status" value="1"/>
</dbReference>
<dbReference type="GO" id="GO:0003700">
    <property type="term" value="F:DNA-binding transcription factor activity"/>
    <property type="evidence" value="ECO:0007669"/>
    <property type="project" value="InterPro"/>
</dbReference>
<dbReference type="OrthoDB" id="9807321at2"/>
<organism evidence="5 6">
    <name type="scientific">Pelosinus fermentans JBW45</name>
    <dbReference type="NCBI Taxonomy" id="1192197"/>
    <lineage>
        <taxon>Bacteria</taxon>
        <taxon>Bacillati</taxon>
        <taxon>Bacillota</taxon>
        <taxon>Negativicutes</taxon>
        <taxon>Selenomonadales</taxon>
        <taxon>Sporomusaceae</taxon>
        <taxon>Pelosinus</taxon>
    </lineage>
</organism>
<dbReference type="Proteomes" id="UP000005361">
    <property type="component" value="Chromosome"/>
</dbReference>
<keyword evidence="3" id="KW-0804">Transcription</keyword>
<dbReference type="PROSITE" id="PS01124">
    <property type="entry name" value="HTH_ARAC_FAMILY_2"/>
    <property type="match status" value="1"/>
</dbReference>
<evidence type="ECO:0000313" key="5">
    <source>
        <dbReference type="EMBL" id="AJQ25578.1"/>
    </source>
</evidence>
<evidence type="ECO:0000313" key="6">
    <source>
        <dbReference type="Proteomes" id="UP000005361"/>
    </source>
</evidence>
<evidence type="ECO:0000256" key="1">
    <source>
        <dbReference type="ARBA" id="ARBA00023015"/>
    </source>
</evidence>
<feature type="domain" description="HTH araC/xylS-type" evidence="4">
    <location>
        <begin position="171"/>
        <end position="269"/>
    </location>
</feature>
<dbReference type="InterPro" id="IPR037923">
    <property type="entry name" value="HTH-like"/>
</dbReference>
<dbReference type="KEGG" id="pft:JBW_00226"/>
<evidence type="ECO:0000259" key="4">
    <source>
        <dbReference type="PROSITE" id="PS01124"/>
    </source>
</evidence>
<protein>
    <submittedName>
        <fullName evidence="5">Transcriptional regulator, AraC family</fullName>
    </submittedName>
</protein>
<dbReference type="PANTHER" id="PTHR43280">
    <property type="entry name" value="ARAC-FAMILY TRANSCRIPTIONAL REGULATOR"/>
    <property type="match status" value="1"/>
</dbReference>
<sequence length="276" mass="31520">MHVDINQLAGNFSRIEFQIIDVIRANVPPGKKCFGVFTPPFSGLIFPIKGRARMSFDGVPYEMEPGKIFHGGPNIALDKEVVGCTEWDYMIIHYQVDDNAKIEFPQAFSHYQINSGYSTRINDLLHRLYNVCITPGNLSALQAKLLFFSILDESLTCADSRHSEWGRELVEQAVEYMKTHYMEPLTVAKLAGQYGLNSKQFSYLFQKHTGMAPLEYLIEHRLRRARELLCTTARSISEISSCIGYSDPYYFSKLFKKRTGFCPTSLRGNFVSRKVL</sequence>
<dbReference type="PANTHER" id="PTHR43280:SF29">
    <property type="entry name" value="ARAC-FAMILY TRANSCRIPTIONAL REGULATOR"/>
    <property type="match status" value="1"/>
</dbReference>
<name>I8TRN3_9FIRM</name>
<dbReference type="Pfam" id="PF12833">
    <property type="entry name" value="HTH_18"/>
    <property type="match status" value="1"/>
</dbReference>
<evidence type="ECO:0000256" key="3">
    <source>
        <dbReference type="ARBA" id="ARBA00023163"/>
    </source>
</evidence>
<dbReference type="EMBL" id="CP010978">
    <property type="protein sequence ID" value="AJQ25578.1"/>
    <property type="molecule type" value="Genomic_DNA"/>
</dbReference>
<dbReference type="STRING" id="1192197.JBW_00226"/>
<reference evidence="6" key="2">
    <citation type="submission" date="2015-02" db="EMBL/GenBank/DDBJ databases">
        <title>Complete Genome Sequence of Pelosinus fermentans JBW45.</title>
        <authorList>
            <person name="De Leon K.B."/>
            <person name="Utturkar S.M."/>
            <person name="Camilleri L.B."/>
            <person name="Arkin A.P."/>
            <person name="Fields M.W."/>
            <person name="Brown S.D."/>
            <person name="Wall J.D."/>
        </authorList>
    </citation>
    <scope>NUCLEOTIDE SEQUENCE [LARGE SCALE GENOMIC DNA]</scope>
    <source>
        <strain evidence="6">JBW45</strain>
    </source>
</reference>
<reference evidence="5 6" key="1">
    <citation type="journal article" date="2015" name="Genome Announc.">
        <title>Complete Genome Sequence of Pelosinus fermentans JBW45, a Member of a Remarkably Competitive Group of Negativicutes in the Firmicutes Phylum.</title>
        <authorList>
            <person name="De Leon K.B."/>
            <person name="Utturkar S.M."/>
            <person name="Camilleri L.B."/>
            <person name="Elias D.A."/>
            <person name="Arkin A.P."/>
            <person name="Fields M.W."/>
            <person name="Brown S.D."/>
            <person name="Wall J.D."/>
        </authorList>
    </citation>
    <scope>NUCLEOTIDE SEQUENCE [LARGE SCALE GENOMIC DNA]</scope>
    <source>
        <strain evidence="5 6">JBW45</strain>
    </source>
</reference>
<dbReference type="Gene3D" id="1.10.10.60">
    <property type="entry name" value="Homeodomain-like"/>
    <property type="match status" value="2"/>
</dbReference>
<keyword evidence="2" id="KW-0238">DNA-binding</keyword>
<dbReference type="SUPFAM" id="SSF46689">
    <property type="entry name" value="Homeodomain-like"/>
    <property type="match status" value="2"/>
</dbReference>
<dbReference type="InterPro" id="IPR009057">
    <property type="entry name" value="Homeodomain-like_sf"/>
</dbReference>
<dbReference type="RefSeq" id="WP_007961202.1">
    <property type="nucleotide sequence ID" value="NZ_CP010978.1"/>
</dbReference>
<keyword evidence="1" id="KW-0805">Transcription regulation</keyword>
<dbReference type="HOGENOM" id="CLU_000445_88_6_9"/>
<dbReference type="GO" id="GO:0043565">
    <property type="term" value="F:sequence-specific DNA binding"/>
    <property type="evidence" value="ECO:0007669"/>
    <property type="project" value="InterPro"/>
</dbReference>
<dbReference type="SMART" id="SM00342">
    <property type="entry name" value="HTH_ARAC"/>
    <property type="match status" value="1"/>
</dbReference>
<dbReference type="AlphaFoldDB" id="I8TRN3"/>
<gene>
    <name evidence="5" type="ORF">JBW_00226</name>
</gene>
<evidence type="ECO:0000256" key="2">
    <source>
        <dbReference type="ARBA" id="ARBA00023125"/>
    </source>
</evidence>
<accession>I8TRN3</accession>
<dbReference type="InterPro" id="IPR018060">
    <property type="entry name" value="HTH_AraC"/>
</dbReference>